<evidence type="ECO:0000256" key="1">
    <source>
        <dbReference type="ARBA" id="ARBA00004275"/>
    </source>
</evidence>
<evidence type="ECO:0000313" key="6">
    <source>
        <dbReference type="EMBL" id="KJK34763.1"/>
    </source>
</evidence>
<dbReference type="PANTHER" id="PTHR42808">
    <property type="entry name" value="HYDROXYSTEROID DEHYDROGENASE-LIKE PROTEIN 2"/>
    <property type="match status" value="1"/>
</dbReference>
<dbReference type="GO" id="GO:0016491">
    <property type="term" value="F:oxidoreductase activity"/>
    <property type="evidence" value="ECO:0007669"/>
    <property type="project" value="UniProtKB-KW"/>
</dbReference>
<name>A0A0M2GDA6_9ACTN</name>
<organism evidence="6 7">
    <name type="scientific">Streptomyces variegatus</name>
    <dbReference type="NCBI Taxonomy" id="284040"/>
    <lineage>
        <taxon>Bacteria</taxon>
        <taxon>Bacillati</taxon>
        <taxon>Actinomycetota</taxon>
        <taxon>Actinomycetes</taxon>
        <taxon>Kitasatosporales</taxon>
        <taxon>Streptomycetaceae</taxon>
        <taxon>Streptomyces</taxon>
    </lineage>
</organism>
<dbReference type="FunFam" id="3.40.50.720:FF:000301">
    <property type="entry name" value="Hydroxysteroid dehydrogenase like 2"/>
    <property type="match status" value="1"/>
</dbReference>
<evidence type="ECO:0000313" key="7">
    <source>
        <dbReference type="Proteomes" id="UP000034786"/>
    </source>
</evidence>
<evidence type="ECO:0000256" key="4">
    <source>
        <dbReference type="ARBA" id="ARBA00023002"/>
    </source>
</evidence>
<sequence>MTQTLADKTILMSGGSRGIGLAIALRAARDGANVVMLAKTAVPHPKLEGTVHTAVDEIERAGGKGLAVVGDVRDEDDVRTAVDAAVSAFGGIDIVVNNASAIDLSSSEQLEMKRYDLMQDINTRGTFLLSKAAIPHLRKAGNPHILTLSPPLNLAPHWVGKHLGYTLSKYGMSLCTIGLAEELAADGIAANSLWPRTLIDTAAVRNVVGGAGQARSPRIMADAAYAILTRDARKCTANLFIDDEVLLDEGVTDLSVYSPADFEGDLALDIFVDPA</sequence>
<comment type="similarity">
    <text evidence="2">Belongs to the short-chain dehydrogenases/reductases (SDR) family.</text>
</comment>
<accession>A0A0M2GDA6</accession>
<dbReference type="Proteomes" id="UP000034786">
    <property type="component" value="Unassembled WGS sequence"/>
</dbReference>
<comment type="caution">
    <text evidence="6">The sequence shown here is derived from an EMBL/GenBank/DDBJ whole genome shotgun (WGS) entry which is preliminary data.</text>
</comment>
<keyword evidence="4" id="KW-0560">Oxidoreductase</keyword>
<dbReference type="Gene3D" id="3.40.50.720">
    <property type="entry name" value="NAD(P)-binding Rossmann-like Domain"/>
    <property type="match status" value="1"/>
</dbReference>
<dbReference type="InterPro" id="IPR002347">
    <property type="entry name" value="SDR_fam"/>
</dbReference>
<keyword evidence="5" id="KW-0576">Peroxisome</keyword>
<dbReference type="Pfam" id="PF00106">
    <property type="entry name" value="adh_short"/>
    <property type="match status" value="1"/>
</dbReference>
<comment type="subcellular location">
    <subcellularLocation>
        <location evidence="1">Peroxisome</location>
    </subcellularLocation>
</comment>
<dbReference type="SUPFAM" id="SSF51735">
    <property type="entry name" value="NAD(P)-binding Rossmann-fold domains"/>
    <property type="match status" value="1"/>
</dbReference>
<proteinExistence type="inferred from homology"/>
<dbReference type="STRING" id="284040.UK15_34620"/>
<dbReference type="PRINTS" id="PR00081">
    <property type="entry name" value="GDHRDH"/>
</dbReference>
<protein>
    <submittedName>
        <fullName evidence="6">Short-chain dehydrogenase</fullName>
    </submittedName>
</protein>
<evidence type="ECO:0000256" key="3">
    <source>
        <dbReference type="ARBA" id="ARBA00022857"/>
    </source>
</evidence>
<dbReference type="EMBL" id="JYJH01000039">
    <property type="protein sequence ID" value="KJK34763.1"/>
    <property type="molecule type" value="Genomic_DNA"/>
</dbReference>
<dbReference type="PANTHER" id="PTHR42808:SF3">
    <property type="entry name" value="HYDROXYSTEROID DEHYDROGENASE-LIKE PROTEIN 2"/>
    <property type="match status" value="1"/>
</dbReference>
<keyword evidence="7" id="KW-1185">Reference proteome</keyword>
<dbReference type="NCBIfam" id="NF006133">
    <property type="entry name" value="PRK08278.1"/>
    <property type="match status" value="1"/>
</dbReference>
<dbReference type="InterPro" id="IPR051935">
    <property type="entry name" value="HSDL2"/>
</dbReference>
<dbReference type="PATRIC" id="fig|284040.3.peg.5776"/>
<dbReference type="AlphaFoldDB" id="A0A0M2GDA6"/>
<evidence type="ECO:0000256" key="5">
    <source>
        <dbReference type="ARBA" id="ARBA00023140"/>
    </source>
</evidence>
<dbReference type="RefSeq" id="WP_031143689.1">
    <property type="nucleotide sequence ID" value="NZ_JYJH01000039.1"/>
</dbReference>
<gene>
    <name evidence="6" type="ORF">UK15_34620</name>
</gene>
<evidence type="ECO:0000256" key="2">
    <source>
        <dbReference type="ARBA" id="ARBA00006484"/>
    </source>
</evidence>
<reference evidence="7" key="1">
    <citation type="submission" date="2015-02" db="EMBL/GenBank/DDBJ databases">
        <authorList>
            <person name="Ju K.-S."/>
            <person name="Doroghazi J.R."/>
            <person name="Metcalf W."/>
        </authorList>
    </citation>
    <scope>NUCLEOTIDE SEQUENCE [LARGE SCALE GENOMIC DNA]</scope>
    <source>
        <strain evidence="7">NRRL B-16380</strain>
    </source>
</reference>
<dbReference type="InterPro" id="IPR036291">
    <property type="entry name" value="NAD(P)-bd_dom_sf"/>
</dbReference>
<keyword evidence="3" id="KW-0521">NADP</keyword>